<name>A0ACC0A4W1_CATRO</name>
<gene>
    <name evidence="1" type="ORF">M9H77_24740</name>
</gene>
<accession>A0ACC0A4W1</accession>
<keyword evidence="2" id="KW-1185">Reference proteome</keyword>
<comment type="caution">
    <text evidence="1">The sequence shown here is derived from an EMBL/GenBank/DDBJ whole genome shotgun (WGS) entry which is preliminary data.</text>
</comment>
<organism evidence="1 2">
    <name type="scientific">Catharanthus roseus</name>
    <name type="common">Madagascar periwinkle</name>
    <name type="synonym">Vinca rosea</name>
    <dbReference type="NCBI Taxonomy" id="4058"/>
    <lineage>
        <taxon>Eukaryota</taxon>
        <taxon>Viridiplantae</taxon>
        <taxon>Streptophyta</taxon>
        <taxon>Embryophyta</taxon>
        <taxon>Tracheophyta</taxon>
        <taxon>Spermatophyta</taxon>
        <taxon>Magnoliopsida</taxon>
        <taxon>eudicotyledons</taxon>
        <taxon>Gunneridae</taxon>
        <taxon>Pentapetalae</taxon>
        <taxon>asterids</taxon>
        <taxon>lamiids</taxon>
        <taxon>Gentianales</taxon>
        <taxon>Apocynaceae</taxon>
        <taxon>Rauvolfioideae</taxon>
        <taxon>Vinceae</taxon>
        <taxon>Catharanthinae</taxon>
        <taxon>Catharanthus</taxon>
    </lineage>
</organism>
<evidence type="ECO:0000313" key="2">
    <source>
        <dbReference type="Proteomes" id="UP001060085"/>
    </source>
</evidence>
<reference evidence="2" key="1">
    <citation type="journal article" date="2023" name="Nat. Plants">
        <title>Single-cell RNA sequencing provides a high-resolution roadmap for understanding the multicellular compartmentation of specialized metabolism.</title>
        <authorList>
            <person name="Sun S."/>
            <person name="Shen X."/>
            <person name="Li Y."/>
            <person name="Li Y."/>
            <person name="Wang S."/>
            <person name="Li R."/>
            <person name="Zhang H."/>
            <person name="Shen G."/>
            <person name="Guo B."/>
            <person name="Wei J."/>
            <person name="Xu J."/>
            <person name="St-Pierre B."/>
            <person name="Chen S."/>
            <person name="Sun C."/>
        </authorList>
    </citation>
    <scope>NUCLEOTIDE SEQUENCE [LARGE SCALE GENOMIC DNA]</scope>
</reference>
<protein>
    <submittedName>
        <fullName evidence="1">Uncharacterized protein</fullName>
    </submittedName>
</protein>
<sequence length="364" mass="40174">MRFIKNSSSSSSSSSSNDALLGIMLLLVMSFFHYKGAEAVIKLPGNMTVPAVFAFGDSIVDQGNNNDLKTLVKCNFPPYGKEFKGGIPTGRFSNAKTPPDLIAEELGIKEFLPAYLDPHLEAKDLQTGVSFASGGAGFDPQTAQLASVISLSQQIEMFKKYINQLKGIVGEEKANFIIANGIHLVVAGSDDIANTYYTIGIRRAQYDINAYTDLMVSSASDFIQKNCSFQCASNGCVPSQRTLGGGPARVCAENYNQAARLANMKLSSQIDYIRQKYPQSRVTYVEIYDPLFDLIQNPQNYGFEVVDRGCCGTGDIEVVILCNKYTETCPDDTKFLFWDSYHPTEKGYKILVQQILQKYINNFL</sequence>
<evidence type="ECO:0000313" key="1">
    <source>
        <dbReference type="EMBL" id="KAI5655947.1"/>
    </source>
</evidence>
<dbReference type="EMBL" id="CM044706">
    <property type="protein sequence ID" value="KAI5655947.1"/>
    <property type="molecule type" value="Genomic_DNA"/>
</dbReference>
<proteinExistence type="predicted"/>
<dbReference type="Proteomes" id="UP001060085">
    <property type="component" value="Linkage Group LG06"/>
</dbReference>